<protein>
    <recommendedName>
        <fullName evidence="5">BRO domain-containing protein 1</fullName>
    </recommendedName>
</protein>
<gene>
    <name evidence="9" type="primary">BRO1</name>
    <name evidence="9" type="ORF">HK097_010579</name>
</gene>
<feature type="coiled-coil region" evidence="6">
    <location>
        <begin position="678"/>
        <end position="705"/>
    </location>
</feature>
<dbReference type="GO" id="GO:0043328">
    <property type="term" value="P:protein transport to vacuole involved in ubiquitin-dependent protein catabolic process via the multivesicular body sorting pathway"/>
    <property type="evidence" value="ECO:0007669"/>
    <property type="project" value="TreeGrafter"/>
</dbReference>
<evidence type="ECO:0000256" key="3">
    <source>
        <dbReference type="ARBA" id="ARBA00022490"/>
    </source>
</evidence>
<dbReference type="CDD" id="cd09242">
    <property type="entry name" value="BRO1_ScBro1_like"/>
    <property type="match status" value="1"/>
</dbReference>
<sequence length="864" mass="95947">MTSTTHLAPLLHVPTKKTDEVDFAPSFRAYIQSTYQDDPDKYANEIATLNRLRQDTRGAGKDVTGRDILYRYYGQLELLDLRFPVEEKAVKVLFTWYDAFSQKPISQYSIAYEKACTIFNIAATCSSIAALQNRFEPAGLKTAYNYFQAAAGLFAYINDNFLHAPSVDLSRDSIKTLVELMLAQAQECMIEKMVQEKKKGALVAKLAAQTAHMYGNVLDGLTNDAVSSQFQKAWVDLVKIKAKHFQAVSYYHKSFALEADGKSGENVAHLTHAEALAKEANSLATAFTKSHSSFTTAVQTPASSSSSSSGQPTAAGAALLEAAKADLSLITERKNVATKDNDLIYHEAVPNVDTLPAIEKLNTVKPITFAEICTNGQADIPKIIGADIFQRLIPLSVHESSSLYSEEKAKVLRAEQGRVEAANGELQAMMESMNLIPTIDKLKRQIKGGGGFGDGSRLPDEVMRWQEEVYREERGGSGNSTDEMVAALEGLKQRVRGELDETGLMLDREQHECEGMRVKYMDQWTQEPSATLNSHIRQDIRQNRESFEKALSTDQALFARINESKRDVSSLKRPIEEVESIFAEQTISVGPRKEQQVNLIDADTTGSGGLGQLGEQVLLEKLDGILMRLRALKKERLETLEDLKSKLHADDISSLLLLNKNKETQIFQSELSKFKPLQSRLSANIQQHQQLLQDLTNEFGKLRESSQAMKSLDLTEKRKADLLKQWRRSYDLWREARDGLKRGMQFYSDLSELVTSLRSTAATFADRRSEERNQLAKKIEAEQAERGQQALREQLHRLSVSGGGTPSAHGSPAGTPVSATPGYAPAPYAGPVPNPPVPQSAPVPAARLHMDNQFNRSLLLRHLL</sequence>
<evidence type="ECO:0000256" key="4">
    <source>
        <dbReference type="ARBA" id="ARBA00022753"/>
    </source>
</evidence>
<evidence type="ECO:0000256" key="7">
    <source>
        <dbReference type="SAM" id="MobiDB-lite"/>
    </source>
</evidence>
<dbReference type="GO" id="GO:0005768">
    <property type="term" value="C:endosome"/>
    <property type="evidence" value="ECO:0007669"/>
    <property type="project" value="UniProtKB-SubCell"/>
</dbReference>
<evidence type="ECO:0000256" key="2">
    <source>
        <dbReference type="ARBA" id="ARBA00004496"/>
    </source>
</evidence>
<dbReference type="InterPro" id="IPR004328">
    <property type="entry name" value="BRO1_dom"/>
</dbReference>
<keyword evidence="3" id="KW-0963">Cytoplasm</keyword>
<comment type="subcellular location">
    <subcellularLocation>
        <location evidence="2">Cytoplasm</location>
    </subcellularLocation>
    <subcellularLocation>
        <location evidence="1">Endosome</location>
    </subcellularLocation>
</comment>
<dbReference type="PROSITE" id="PS51180">
    <property type="entry name" value="BRO1"/>
    <property type="match status" value="1"/>
</dbReference>
<evidence type="ECO:0000256" key="6">
    <source>
        <dbReference type="SAM" id="Coils"/>
    </source>
</evidence>
<name>A0AAD5XA90_9FUNG</name>
<keyword evidence="6" id="KW-0175">Coiled coil</keyword>
<dbReference type="Pfam" id="PF13949">
    <property type="entry name" value="ALIX_LYPXL_bnd"/>
    <property type="match status" value="1"/>
</dbReference>
<keyword evidence="10" id="KW-1185">Reference proteome</keyword>
<comment type="caution">
    <text evidence="9">The sequence shown here is derived from an EMBL/GenBank/DDBJ whole genome shotgun (WGS) entry which is preliminary data.</text>
</comment>
<evidence type="ECO:0000256" key="1">
    <source>
        <dbReference type="ARBA" id="ARBA00004177"/>
    </source>
</evidence>
<evidence type="ECO:0000259" key="8">
    <source>
        <dbReference type="PROSITE" id="PS51180"/>
    </source>
</evidence>
<evidence type="ECO:0000313" key="10">
    <source>
        <dbReference type="Proteomes" id="UP001212841"/>
    </source>
</evidence>
<keyword evidence="4" id="KW-0967">Endosome</keyword>
<dbReference type="EMBL" id="JADGJD010000008">
    <property type="protein sequence ID" value="KAJ3057219.1"/>
    <property type="molecule type" value="Genomic_DNA"/>
</dbReference>
<dbReference type="InterPro" id="IPR025304">
    <property type="entry name" value="ALIX_V_dom"/>
</dbReference>
<organism evidence="9 10">
    <name type="scientific">Rhizophlyctis rosea</name>
    <dbReference type="NCBI Taxonomy" id="64517"/>
    <lineage>
        <taxon>Eukaryota</taxon>
        <taxon>Fungi</taxon>
        <taxon>Fungi incertae sedis</taxon>
        <taxon>Chytridiomycota</taxon>
        <taxon>Chytridiomycota incertae sedis</taxon>
        <taxon>Chytridiomycetes</taxon>
        <taxon>Rhizophlyctidales</taxon>
        <taxon>Rhizophlyctidaceae</taxon>
        <taxon>Rhizophlyctis</taxon>
    </lineage>
</organism>
<reference evidence="9" key="1">
    <citation type="submission" date="2020-05" db="EMBL/GenBank/DDBJ databases">
        <title>Phylogenomic resolution of chytrid fungi.</title>
        <authorList>
            <person name="Stajich J.E."/>
            <person name="Amses K."/>
            <person name="Simmons R."/>
            <person name="Seto K."/>
            <person name="Myers J."/>
            <person name="Bonds A."/>
            <person name="Quandt C.A."/>
            <person name="Barry K."/>
            <person name="Liu P."/>
            <person name="Grigoriev I."/>
            <person name="Longcore J.E."/>
            <person name="James T.Y."/>
        </authorList>
    </citation>
    <scope>NUCLEOTIDE SEQUENCE</scope>
    <source>
        <strain evidence="9">JEL0318</strain>
    </source>
</reference>
<evidence type="ECO:0000313" key="9">
    <source>
        <dbReference type="EMBL" id="KAJ3057219.1"/>
    </source>
</evidence>
<dbReference type="Proteomes" id="UP001212841">
    <property type="component" value="Unassembled WGS sequence"/>
</dbReference>
<dbReference type="PANTHER" id="PTHR23030:SF30">
    <property type="entry name" value="TYROSINE-PROTEIN PHOSPHATASE NON-RECEPTOR TYPE 23"/>
    <property type="match status" value="1"/>
</dbReference>
<accession>A0AAD5XA90</accession>
<feature type="compositionally biased region" description="Pro residues" evidence="7">
    <location>
        <begin position="828"/>
        <end position="841"/>
    </location>
</feature>
<dbReference type="SMART" id="SM01041">
    <property type="entry name" value="BRO1"/>
    <property type="match status" value="1"/>
</dbReference>
<dbReference type="Gene3D" id="1.20.120.560">
    <property type="entry name" value="alix/aip1 in complex with the ypdl late domain"/>
    <property type="match status" value="1"/>
</dbReference>
<dbReference type="Pfam" id="PF03097">
    <property type="entry name" value="BRO1"/>
    <property type="match status" value="1"/>
</dbReference>
<dbReference type="AlphaFoldDB" id="A0AAD5XA90"/>
<proteinExistence type="predicted"/>
<feature type="domain" description="BRO1" evidence="8">
    <location>
        <begin position="9"/>
        <end position="426"/>
    </location>
</feature>
<feature type="region of interest" description="Disordered" evidence="7">
    <location>
        <begin position="799"/>
        <end position="842"/>
    </location>
</feature>
<feature type="compositionally biased region" description="Low complexity" evidence="7">
    <location>
        <begin position="818"/>
        <end position="827"/>
    </location>
</feature>
<dbReference type="InterPro" id="IPR038499">
    <property type="entry name" value="BRO1_sf"/>
</dbReference>
<evidence type="ECO:0000256" key="5">
    <source>
        <dbReference type="ARBA" id="ARBA00041284"/>
    </source>
</evidence>
<dbReference type="Gene3D" id="1.20.140.50">
    <property type="entry name" value="alix/aip1 like domains"/>
    <property type="match status" value="1"/>
</dbReference>
<dbReference type="Gene3D" id="1.25.40.280">
    <property type="entry name" value="alix/aip1 like domains"/>
    <property type="match status" value="1"/>
</dbReference>
<dbReference type="PANTHER" id="PTHR23030">
    <property type="entry name" value="PCD6 INTERACTING PROTEIN-RELATED"/>
    <property type="match status" value="1"/>
</dbReference>